<name>A0ABT0W9J5_9BACI</name>
<keyword evidence="1" id="KW-0812">Transmembrane</keyword>
<dbReference type="Proteomes" id="UP001523262">
    <property type="component" value="Unassembled WGS sequence"/>
</dbReference>
<reference evidence="2 3" key="1">
    <citation type="submission" date="2022-06" db="EMBL/GenBank/DDBJ databases">
        <authorList>
            <person name="Jeon C.O."/>
        </authorList>
    </citation>
    <scope>NUCLEOTIDE SEQUENCE [LARGE SCALE GENOMIC DNA]</scope>
    <source>
        <strain evidence="2 3">KCTC 13943</strain>
    </source>
</reference>
<evidence type="ECO:0000256" key="1">
    <source>
        <dbReference type="SAM" id="Phobius"/>
    </source>
</evidence>
<feature type="transmembrane region" description="Helical" evidence="1">
    <location>
        <begin position="157"/>
        <end position="180"/>
    </location>
</feature>
<protein>
    <submittedName>
        <fullName evidence="2">Uncharacterized protein</fullName>
    </submittedName>
</protein>
<proteinExistence type="predicted"/>
<organism evidence="2 3">
    <name type="scientific">Neobacillus pocheonensis</name>
    <dbReference type="NCBI Taxonomy" id="363869"/>
    <lineage>
        <taxon>Bacteria</taxon>
        <taxon>Bacillati</taxon>
        <taxon>Bacillota</taxon>
        <taxon>Bacilli</taxon>
        <taxon>Bacillales</taxon>
        <taxon>Bacillaceae</taxon>
        <taxon>Neobacillus</taxon>
    </lineage>
</organism>
<evidence type="ECO:0000313" key="2">
    <source>
        <dbReference type="EMBL" id="MCM2532997.1"/>
    </source>
</evidence>
<keyword evidence="1" id="KW-0472">Membrane</keyword>
<dbReference type="EMBL" id="JAMQCR010000001">
    <property type="protein sequence ID" value="MCM2532997.1"/>
    <property type="molecule type" value="Genomic_DNA"/>
</dbReference>
<evidence type="ECO:0000313" key="3">
    <source>
        <dbReference type="Proteomes" id="UP001523262"/>
    </source>
</evidence>
<comment type="caution">
    <text evidence="2">The sequence shown here is derived from an EMBL/GenBank/DDBJ whole genome shotgun (WGS) entry which is preliminary data.</text>
</comment>
<feature type="transmembrane region" description="Helical" evidence="1">
    <location>
        <begin position="7"/>
        <end position="28"/>
    </location>
</feature>
<keyword evidence="3" id="KW-1185">Reference proteome</keyword>
<keyword evidence="1" id="KW-1133">Transmembrane helix</keyword>
<gene>
    <name evidence="2" type="ORF">NDK43_12115</name>
</gene>
<sequence>MKMGKNLFLIWIIAMFFITFTCTVTYLVTQQALRLGANAIPAMLAKDTAIHLQGGLNPAASIPANKVDASQSDEGFVMIYDKNKNLIATSGTMKTKDPQYPKGVLEYVSKNGEDRVTWQTLNGLRFATVAIKTDNYYIVGARSLFEIENIIEHITQLVMYIWLACLIGSAMAMLVIYAFMKKYLIKIEK</sequence>
<accession>A0ABT0W9J5</accession>